<protein>
    <submittedName>
        <fullName evidence="2">Uncharacterized protein</fullName>
    </submittedName>
</protein>
<sequence length="69" mass="7744">PMLSNMNMWSNSKTKTAKSITSWKNRQDPSPGNFTFSIDPVVNYQLIITNGSKPYVRSQVWTGTSFSAV</sequence>
<dbReference type="PANTHER" id="PTHR32444">
    <property type="entry name" value="BULB-TYPE LECTIN DOMAIN-CONTAINING PROTEIN"/>
    <property type="match status" value="1"/>
</dbReference>
<proteinExistence type="predicted"/>
<dbReference type="Proteomes" id="UP000036987">
    <property type="component" value="Unassembled WGS sequence"/>
</dbReference>
<accession>A0A0K9NQD7</accession>
<dbReference type="AlphaFoldDB" id="A0A0K9NQD7"/>
<name>A0A0K9NQD7_ZOSMR</name>
<keyword evidence="3" id="KW-1185">Reference proteome</keyword>
<feature type="region of interest" description="Disordered" evidence="1">
    <location>
        <begin position="1"/>
        <end position="27"/>
    </location>
</feature>
<gene>
    <name evidence="2" type="ORF">ZOSMA_736G00020</name>
</gene>
<dbReference type="OrthoDB" id="786095at2759"/>
<dbReference type="PANTHER" id="PTHR32444:SF145">
    <property type="entry name" value="OS04G0226600 PROTEIN"/>
    <property type="match status" value="1"/>
</dbReference>
<evidence type="ECO:0000313" key="2">
    <source>
        <dbReference type="EMBL" id="KMZ58823.1"/>
    </source>
</evidence>
<comment type="caution">
    <text evidence="2">The sequence shown here is derived from an EMBL/GenBank/DDBJ whole genome shotgun (WGS) entry which is preliminary data.</text>
</comment>
<dbReference type="EMBL" id="LFYR01001869">
    <property type="protein sequence ID" value="KMZ58823.1"/>
    <property type="molecule type" value="Genomic_DNA"/>
</dbReference>
<evidence type="ECO:0000256" key="1">
    <source>
        <dbReference type="SAM" id="MobiDB-lite"/>
    </source>
</evidence>
<feature type="non-terminal residue" evidence="2">
    <location>
        <position position="1"/>
    </location>
</feature>
<reference evidence="3" key="1">
    <citation type="journal article" date="2016" name="Nature">
        <title>The genome of the seagrass Zostera marina reveals angiosperm adaptation to the sea.</title>
        <authorList>
            <person name="Olsen J.L."/>
            <person name="Rouze P."/>
            <person name="Verhelst B."/>
            <person name="Lin Y.-C."/>
            <person name="Bayer T."/>
            <person name="Collen J."/>
            <person name="Dattolo E."/>
            <person name="De Paoli E."/>
            <person name="Dittami S."/>
            <person name="Maumus F."/>
            <person name="Michel G."/>
            <person name="Kersting A."/>
            <person name="Lauritano C."/>
            <person name="Lohaus R."/>
            <person name="Toepel M."/>
            <person name="Tonon T."/>
            <person name="Vanneste K."/>
            <person name="Amirebrahimi M."/>
            <person name="Brakel J."/>
            <person name="Bostroem C."/>
            <person name="Chovatia M."/>
            <person name="Grimwood J."/>
            <person name="Jenkins J.W."/>
            <person name="Jueterbock A."/>
            <person name="Mraz A."/>
            <person name="Stam W.T."/>
            <person name="Tice H."/>
            <person name="Bornberg-Bauer E."/>
            <person name="Green P.J."/>
            <person name="Pearson G.A."/>
            <person name="Procaccini G."/>
            <person name="Duarte C.M."/>
            <person name="Schmutz J."/>
            <person name="Reusch T.B.H."/>
            <person name="Van de Peer Y."/>
        </authorList>
    </citation>
    <scope>NUCLEOTIDE SEQUENCE [LARGE SCALE GENOMIC DNA]</scope>
    <source>
        <strain evidence="3">cv. Finnish</strain>
    </source>
</reference>
<organism evidence="2 3">
    <name type="scientific">Zostera marina</name>
    <name type="common">Eelgrass</name>
    <dbReference type="NCBI Taxonomy" id="29655"/>
    <lineage>
        <taxon>Eukaryota</taxon>
        <taxon>Viridiplantae</taxon>
        <taxon>Streptophyta</taxon>
        <taxon>Embryophyta</taxon>
        <taxon>Tracheophyta</taxon>
        <taxon>Spermatophyta</taxon>
        <taxon>Magnoliopsida</taxon>
        <taxon>Liliopsida</taxon>
        <taxon>Zosteraceae</taxon>
        <taxon>Zostera</taxon>
    </lineage>
</organism>
<evidence type="ECO:0000313" key="3">
    <source>
        <dbReference type="Proteomes" id="UP000036987"/>
    </source>
</evidence>